<dbReference type="PATRIC" id="fig|396014.3.peg.3635"/>
<dbReference type="Gene3D" id="2.30.39.10">
    <property type="entry name" value="Alpha-1-antitrypsin, domain 1"/>
    <property type="match status" value="1"/>
</dbReference>
<dbReference type="STRING" id="396014.BF93_12970"/>
<reference evidence="5 6" key="1">
    <citation type="submission" date="2014-02" db="EMBL/GenBank/DDBJ databases">
        <title>Genome sequence of Brachybacterium phenoliresistens strain W13A50.</title>
        <authorList>
            <person name="Wang X."/>
        </authorList>
    </citation>
    <scope>NUCLEOTIDE SEQUENCE [LARGE SCALE GENOMIC DNA]</scope>
    <source>
        <strain evidence="5 6">W13A50</strain>
    </source>
</reference>
<dbReference type="PROSITE" id="PS51257">
    <property type="entry name" value="PROKAR_LIPOPROTEIN"/>
    <property type="match status" value="1"/>
</dbReference>
<dbReference type="PANTHER" id="PTHR11461">
    <property type="entry name" value="SERINE PROTEASE INHIBITOR, SERPIN"/>
    <property type="match status" value="1"/>
</dbReference>
<dbReference type="InterPro" id="IPR036186">
    <property type="entry name" value="Serpin_sf"/>
</dbReference>
<feature type="signal peptide" evidence="3">
    <location>
        <begin position="1"/>
        <end position="29"/>
    </location>
</feature>
<dbReference type="InterPro" id="IPR042178">
    <property type="entry name" value="Serpin_sf_1"/>
</dbReference>
<keyword evidence="6" id="KW-1185">Reference proteome</keyword>
<dbReference type="InterPro" id="IPR000215">
    <property type="entry name" value="Serpin_fam"/>
</dbReference>
<evidence type="ECO:0000256" key="3">
    <source>
        <dbReference type="SAM" id="SignalP"/>
    </source>
</evidence>
<comment type="caution">
    <text evidence="5">The sequence shown here is derived from an EMBL/GenBank/DDBJ whole genome shotgun (WGS) entry which is preliminary data.</text>
</comment>
<feature type="domain" description="Serpin" evidence="4">
    <location>
        <begin position="65"/>
        <end position="441"/>
    </location>
</feature>
<dbReference type="OrthoDB" id="9764871at2"/>
<dbReference type="GO" id="GO:0004867">
    <property type="term" value="F:serine-type endopeptidase inhibitor activity"/>
    <property type="evidence" value="ECO:0007669"/>
    <property type="project" value="InterPro"/>
</dbReference>
<feature type="chain" id="PRO_5004991269" evidence="3">
    <location>
        <begin position="30"/>
        <end position="445"/>
    </location>
</feature>
<evidence type="ECO:0000256" key="2">
    <source>
        <dbReference type="SAM" id="MobiDB-lite"/>
    </source>
</evidence>
<gene>
    <name evidence="5" type="ORF">BF93_12970</name>
</gene>
<dbReference type="SMART" id="SM00093">
    <property type="entry name" value="SERPIN"/>
    <property type="match status" value="1"/>
</dbReference>
<feature type="compositionally biased region" description="Low complexity" evidence="2">
    <location>
        <begin position="47"/>
        <end position="57"/>
    </location>
</feature>
<comment type="similarity">
    <text evidence="1">Belongs to the serpin family.</text>
</comment>
<keyword evidence="3" id="KW-0732">Signal</keyword>
<dbReference type="MEROPS" id="I04.037"/>
<dbReference type="EMBL" id="JDYK01000032">
    <property type="protein sequence ID" value="EWS79557.1"/>
    <property type="molecule type" value="Genomic_DNA"/>
</dbReference>
<evidence type="ECO:0000313" key="5">
    <source>
        <dbReference type="EMBL" id="EWS79557.1"/>
    </source>
</evidence>
<dbReference type="InterPro" id="IPR042185">
    <property type="entry name" value="Serpin_sf_2"/>
</dbReference>
<keyword evidence="5" id="KW-0645">Protease</keyword>
<organism evidence="5 6">
    <name type="scientific">Brachybacterium phenoliresistens</name>
    <dbReference type="NCBI Taxonomy" id="396014"/>
    <lineage>
        <taxon>Bacteria</taxon>
        <taxon>Bacillati</taxon>
        <taxon>Actinomycetota</taxon>
        <taxon>Actinomycetes</taxon>
        <taxon>Micrococcales</taxon>
        <taxon>Dermabacteraceae</taxon>
        <taxon>Brachybacterium</taxon>
    </lineage>
</organism>
<evidence type="ECO:0000259" key="4">
    <source>
        <dbReference type="SMART" id="SM00093"/>
    </source>
</evidence>
<dbReference type="HOGENOM" id="CLU_023330_0_3_11"/>
<evidence type="ECO:0000313" key="6">
    <source>
        <dbReference type="Proteomes" id="UP000023067"/>
    </source>
</evidence>
<dbReference type="Pfam" id="PF00079">
    <property type="entry name" value="Serpin"/>
    <property type="match status" value="1"/>
</dbReference>
<dbReference type="GO" id="GO:0008233">
    <property type="term" value="F:peptidase activity"/>
    <property type="evidence" value="ECO:0007669"/>
    <property type="project" value="UniProtKB-KW"/>
</dbReference>
<dbReference type="InterPro" id="IPR023796">
    <property type="entry name" value="Serpin_dom"/>
</dbReference>
<evidence type="ECO:0000256" key="1">
    <source>
        <dbReference type="RuleBase" id="RU000411"/>
    </source>
</evidence>
<keyword evidence="5" id="KW-0378">Hydrolase</keyword>
<protein>
    <submittedName>
        <fullName evidence="5">Serine protease</fullName>
    </submittedName>
</protein>
<accession>Z9JPA1</accession>
<dbReference type="SUPFAM" id="SSF56574">
    <property type="entry name" value="Serpins"/>
    <property type="match status" value="1"/>
</dbReference>
<dbReference type="Gene3D" id="3.30.497.10">
    <property type="entry name" value="Antithrombin, subunit I, domain 2"/>
    <property type="match status" value="1"/>
</dbReference>
<dbReference type="Proteomes" id="UP000023067">
    <property type="component" value="Unassembled WGS sequence"/>
</dbReference>
<dbReference type="GO" id="GO:0006508">
    <property type="term" value="P:proteolysis"/>
    <property type="evidence" value="ECO:0007669"/>
    <property type="project" value="UniProtKB-KW"/>
</dbReference>
<proteinExistence type="inferred from homology"/>
<dbReference type="eggNOG" id="COG4826">
    <property type="taxonomic scope" value="Bacteria"/>
</dbReference>
<name>Z9JPA1_9MICO</name>
<feature type="region of interest" description="Disordered" evidence="2">
    <location>
        <begin position="27"/>
        <end position="60"/>
    </location>
</feature>
<dbReference type="RefSeq" id="WP_084148693.1">
    <property type="nucleotide sequence ID" value="NZ_KK070014.1"/>
</dbReference>
<dbReference type="GO" id="GO:0005615">
    <property type="term" value="C:extracellular space"/>
    <property type="evidence" value="ECO:0007669"/>
    <property type="project" value="InterPro"/>
</dbReference>
<sequence>MRTSRPSSLPRRRSVLAAAALAPTAGGLAACGQGADPEEDGMPDLQAELPRAEPGPAAGAGGLAVPFTARMLGAADRSATNAVLSPLSAQLALTMAGLGAAGDTRAQMEEVLGGSIDELAENANTLATVLAAIGEEEREADDPDAPAPAAASLAHSTWLQEDMPVEEPFLEGLATYFGSGVYTVDFTDDAAREEGRERINGWVEDATAGLIEDLVPKDALDEDTRLVLVNALHLTAAWPVPLDVGPGTFTLDSGEELDLDMLHGTTGCWYEDELCRATALATYGDDLSLAVIQPVAGIGAVLDAWADAAADPSAGLAALLAGLEESEAMAELTMPGFDILGEAELTAMLQQLGMVDAFDAASADFSAITREAELVISAVLQKATITVDDTGMEAAAATAAVATLTSAPMIEHELVLDAPFLYVAYETSTLAPLVLGWIGDPTAQG</sequence>
<dbReference type="PANTHER" id="PTHR11461:SF211">
    <property type="entry name" value="GH10112P-RELATED"/>
    <property type="match status" value="1"/>
</dbReference>
<dbReference type="AlphaFoldDB" id="Z9JPA1"/>